<gene>
    <name evidence="1" type="ORF">TIFTF001_039654</name>
</gene>
<evidence type="ECO:0000313" key="2">
    <source>
        <dbReference type="Proteomes" id="UP001187192"/>
    </source>
</evidence>
<comment type="caution">
    <text evidence="1">The sequence shown here is derived from an EMBL/GenBank/DDBJ whole genome shotgun (WGS) entry which is preliminary data.</text>
</comment>
<accession>A0AA88ECN5</accession>
<name>A0AA88ECN5_FICCA</name>
<evidence type="ECO:0000313" key="1">
    <source>
        <dbReference type="EMBL" id="GMN70615.1"/>
    </source>
</evidence>
<dbReference type="EMBL" id="BTGU01001195">
    <property type="protein sequence ID" value="GMN70615.1"/>
    <property type="molecule type" value="Genomic_DNA"/>
</dbReference>
<organism evidence="1 2">
    <name type="scientific">Ficus carica</name>
    <name type="common">Common fig</name>
    <dbReference type="NCBI Taxonomy" id="3494"/>
    <lineage>
        <taxon>Eukaryota</taxon>
        <taxon>Viridiplantae</taxon>
        <taxon>Streptophyta</taxon>
        <taxon>Embryophyta</taxon>
        <taxon>Tracheophyta</taxon>
        <taxon>Spermatophyta</taxon>
        <taxon>Magnoliopsida</taxon>
        <taxon>eudicotyledons</taxon>
        <taxon>Gunneridae</taxon>
        <taxon>Pentapetalae</taxon>
        <taxon>rosids</taxon>
        <taxon>fabids</taxon>
        <taxon>Rosales</taxon>
        <taxon>Moraceae</taxon>
        <taxon>Ficeae</taxon>
        <taxon>Ficus</taxon>
    </lineage>
</organism>
<dbReference type="AlphaFoldDB" id="A0AA88ECN5"/>
<reference evidence="1" key="1">
    <citation type="submission" date="2023-07" db="EMBL/GenBank/DDBJ databases">
        <title>draft genome sequence of fig (Ficus carica).</title>
        <authorList>
            <person name="Takahashi T."/>
            <person name="Nishimura K."/>
        </authorList>
    </citation>
    <scope>NUCLEOTIDE SEQUENCE</scope>
</reference>
<proteinExistence type="predicted"/>
<dbReference type="Proteomes" id="UP001187192">
    <property type="component" value="Unassembled WGS sequence"/>
</dbReference>
<protein>
    <submittedName>
        <fullName evidence="1">Uncharacterized protein</fullName>
    </submittedName>
</protein>
<keyword evidence="2" id="KW-1185">Reference proteome</keyword>
<sequence>MPSPSTIGGSRTQHKPHLFQLIALTPSPANHGRGQFWRPPSSSVETNITPQERDEYHVDPIDILAPLEKTGLWILLIFALRLCKILFDVWKHQCVACDEVLFEDNLPGKNYSRPRLKFSRDNHHFYRVYHLTEVYRVSGLDSTRRRRGCSGQSDRSTGNSHCCGSIPCTAPAQISHKPTRISGRVLSGVKPAAWPPAGASQPVIPAAWP</sequence>